<dbReference type="EMBL" id="JAAQHG020000010">
    <property type="protein sequence ID" value="KAL1587416.1"/>
    <property type="molecule type" value="Genomic_DNA"/>
</dbReference>
<comment type="caution">
    <text evidence="5">The sequence shown here is derived from an EMBL/GenBank/DDBJ whole genome shotgun (WGS) entry which is preliminary data.</text>
</comment>
<name>A0AB34KTA1_9PEZI</name>
<evidence type="ECO:0000313" key="5">
    <source>
        <dbReference type="EMBL" id="KAL1587416.1"/>
    </source>
</evidence>
<feature type="region of interest" description="Disordered" evidence="3">
    <location>
        <begin position="1"/>
        <end position="211"/>
    </location>
</feature>
<keyword evidence="2" id="KW-0106">Calcium</keyword>
<feature type="compositionally biased region" description="Polar residues" evidence="3">
    <location>
        <begin position="155"/>
        <end position="191"/>
    </location>
</feature>
<dbReference type="AlphaFoldDB" id="A0AB34KTA1"/>
<gene>
    <name evidence="5" type="ORF">WHR41_03740</name>
</gene>
<evidence type="ECO:0000256" key="1">
    <source>
        <dbReference type="ARBA" id="ARBA00022737"/>
    </source>
</evidence>
<dbReference type="GO" id="GO:0005509">
    <property type="term" value="F:calcium ion binding"/>
    <property type="evidence" value="ECO:0007669"/>
    <property type="project" value="InterPro"/>
</dbReference>
<dbReference type="InterPro" id="IPR018247">
    <property type="entry name" value="EF_Hand_1_Ca_BS"/>
</dbReference>
<evidence type="ECO:0000256" key="3">
    <source>
        <dbReference type="SAM" id="MobiDB-lite"/>
    </source>
</evidence>
<dbReference type="PANTHER" id="PTHR23049">
    <property type="entry name" value="MYOSIN REGULATORY LIGHT CHAIN 2"/>
    <property type="match status" value="1"/>
</dbReference>
<sequence length="390" mass="40909">MSTFRASTLSPGSETGSVRQSPFRRQNSHAGQRESTPSSSPTKSPASGSAMRMGSLSPEKASPFVRRPSQINNQASERPSSPLARPPSGFGSPLRNVAGGRQARVESSSDASMDRLESPQASPTRRISPVEIPSSPVLDSPSPLDGMRPPPIREPSNTALNIPNQANLRPTSHRTVTASSASTIRQPNFTASAAPRPTPNPNTSLSAGAGAGYTTLPPPLLHALRSSFEILDPSATGSITPATLPTTLEQIGLPAPPPSQLPAYFPPPHSTSLNLATYLDTLSSPLTQLSAPEELLAAFAAFDTDDSGQIDARELREALLKTAPEPGEEDYRIGEREVEAVLGEFVGRRAFGAKGLNANKGKGDVFRYRDFMANLTGGGGGEGMEQGVGA</sequence>
<evidence type="ECO:0000259" key="4">
    <source>
        <dbReference type="PROSITE" id="PS50222"/>
    </source>
</evidence>
<dbReference type="InterPro" id="IPR002048">
    <property type="entry name" value="EF_hand_dom"/>
</dbReference>
<dbReference type="PROSITE" id="PS00018">
    <property type="entry name" value="EF_HAND_1"/>
    <property type="match status" value="1"/>
</dbReference>
<dbReference type="Proteomes" id="UP000803884">
    <property type="component" value="Unassembled WGS sequence"/>
</dbReference>
<organism evidence="5 6">
    <name type="scientific">Cladosporium halotolerans</name>
    <dbReference type="NCBI Taxonomy" id="1052096"/>
    <lineage>
        <taxon>Eukaryota</taxon>
        <taxon>Fungi</taxon>
        <taxon>Dikarya</taxon>
        <taxon>Ascomycota</taxon>
        <taxon>Pezizomycotina</taxon>
        <taxon>Dothideomycetes</taxon>
        <taxon>Dothideomycetidae</taxon>
        <taxon>Cladosporiales</taxon>
        <taxon>Cladosporiaceae</taxon>
        <taxon>Cladosporium</taxon>
    </lineage>
</organism>
<dbReference type="PROSITE" id="PS50222">
    <property type="entry name" value="EF_HAND_2"/>
    <property type="match status" value="1"/>
</dbReference>
<feature type="compositionally biased region" description="Polar residues" evidence="3">
    <location>
        <begin position="69"/>
        <end position="79"/>
    </location>
</feature>
<dbReference type="RefSeq" id="XP_069230521.1">
    <property type="nucleotide sequence ID" value="XM_069372346.1"/>
</dbReference>
<dbReference type="Pfam" id="PF13405">
    <property type="entry name" value="EF-hand_6"/>
    <property type="match status" value="1"/>
</dbReference>
<keyword evidence="6" id="KW-1185">Reference proteome</keyword>
<dbReference type="Gene3D" id="1.10.238.10">
    <property type="entry name" value="EF-hand"/>
    <property type="match status" value="1"/>
</dbReference>
<dbReference type="SUPFAM" id="SSF47473">
    <property type="entry name" value="EF-hand"/>
    <property type="match status" value="1"/>
</dbReference>
<dbReference type="InterPro" id="IPR050403">
    <property type="entry name" value="Myosin_RLC"/>
</dbReference>
<keyword evidence="1" id="KW-0677">Repeat</keyword>
<feature type="compositionally biased region" description="Low complexity" evidence="3">
    <location>
        <begin position="133"/>
        <end position="145"/>
    </location>
</feature>
<accession>A0AB34KTA1</accession>
<dbReference type="GeneID" id="96005184"/>
<feature type="compositionally biased region" description="Polar residues" evidence="3">
    <location>
        <begin position="1"/>
        <end position="34"/>
    </location>
</feature>
<dbReference type="CDD" id="cd00051">
    <property type="entry name" value="EFh"/>
    <property type="match status" value="1"/>
</dbReference>
<dbReference type="SMART" id="SM00054">
    <property type="entry name" value="EFh"/>
    <property type="match status" value="1"/>
</dbReference>
<reference evidence="5 6" key="1">
    <citation type="journal article" date="2020" name="Microbiol. Resour. Announc.">
        <title>Draft Genome Sequence of a Cladosporium Species Isolated from the Mesophotic Ascidian Didemnum maculosum.</title>
        <authorList>
            <person name="Gioti A."/>
            <person name="Siaperas R."/>
            <person name="Nikolaivits E."/>
            <person name="Le Goff G."/>
            <person name="Ouazzani J."/>
            <person name="Kotoulas G."/>
            <person name="Topakas E."/>
        </authorList>
    </citation>
    <scope>NUCLEOTIDE SEQUENCE [LARGE SCALE GENOMIC DNA]</scope>
    <source>
        <strain evidence="5 6">TM138-S3</strain>
    </source>
</reference>
<feature type="domain" description="EF-hand" evidence="4">
    <location>
        <begin position="290"/>
        <end position="325"/>
    </location>
</feature>
<evidence type="ECO:0000256" key="2">
    <source>
        <dbReference type="ARBA" id="ARBA00022837"/>
    </source>
</evidence>
<proteinExistence type="predicted"/>
<feature type="compositionally biased region" description="Low complexity" evidence="3">
    <location>
        <begin position="35"/>
        <end position="50"/>
    </location>
</feature>
<dbReference type="InterPro" id="IPR011992">
    <property type="entry name" value="EF-hand-dom_pair"/>
</dbReference>
<protein>
    <recommendedName>
        <fullName evidence="4">EF-hand domain-containing protein</fullName>
    </recommendedName>
</protein>
<evidence type="ECO:0000313" key="6">
    <source>
        <dbReference type="Proteomes" id="UP000803884"/>
    </source>
</evidence>